<dbReference type="Gene3D" id="2.40.30.10">
    <property type="entry name" value="Translation factors"/>
    <property type="match status" value="2"/>
</dbReference>
<evidence type="ECO:0000313" key="12">
    <source>
        <dbReference type="Proteomes" id="UP000001700"/>
    </source>
</evidence>
<keyword evidence="6 8" id="KW-0687">Ribonucleoprotein</keyword>
<dbReference type="NCBIfam" id="TIGR03625">
    <property type="entry name" value="L3_bact"/>
    <property type="match status" value="1"/>
</dbReference>
<dbReference type="InterPro" id="IPR009000">
    <property type="entry name" value="Transl_B-barrel_sf"/>
</dbReference>
<evidence type="ECO:0000256" key="1">
    <source>
        <dbReference type="ARBA" id="ARBA00006540"/>
    </source>
</evidence>
<dbReference type="InterPro" id="IPR000597">
    <property type="entry name" value="Ribosomal_uL3"/>
</dbReference>
<dbReference type="Pfam" id="PF00297">
    <property type="entry name" value="Ribosomal_L3"/>
    <property type="match status" value="1"/>
</dbReference>
<evidence type="ECO:0000256" key="2">
    <source>
        <dbReference type="ARBA" id="ARBA00022481"/>
    </source>
</evidence>
<dbReference type="eggNOG" id="COG0087">
    <property type="taxonomic scope" value="Bacteria"/>
</dbReference>
<keyword evidence="3 8" id="KW-0699">rRNA-binding</keyword>
<dbReference type="GO" id="GO:0022625">
    <property type="term" value="C:cytosolic large ribosomal subunit"/>
    <property type="evidence" value="ECO:0007669"/>
    <property type="project" value="TreeGrafter"/>
</dbReference>
<dbReference type="InterPro" id="IPR019927">
    <property type="entry name" value="Ribosomal_uL3_bac/org-type"/>
</dbReference>
<comment type="function">
    <text evidence="8 10">One of the primary rRNA binding proteins, it binds directly near the 3'-end of the 23S rRNA, where it nucleates assembly of the 50S subunit.</text>
</comment>
<dbReference type="PANTHER" id="PTHR11229:SF16">
    <property type="entry name" value="LARGE RIBOSOMAL SUBUNIT PROTEIN UL3C"/>
    <property type="match status" value="1"/>
</dbReference>
<dbReference type="GO" id="GO:0006412">
    <property type="term" value="P:translation"/>
    <property type="evidence" value="ECO:0007669"/>
    <property type="project" value="UniProtKB-UniRule"/>
</dbReference>
<organism evidence="11 12">
    <name type="scientific">Riesia pediculicola (strain USDA)</name>
    <dbReference type="NCBI Taxonomy" id="515618"/>
    <lineage>
        <taxon>Bacteria</taxon>
        <taxon>Pseudomonadati</taxon>
        <taxon>Pseudomonadota</taxon>
        <taxon>Gammaproteobacteria</taxon>
        <taxon>Enterobacterales</taxon>
        <taxon>Enterobacteriaceae</taxon>
        <taxon>Candidatus Riesia</taxon>
    </lineage>
</organism>
<keyword evidence="4 8" id="KW-0694">RNA-binding</keyword>
<reference evidence="11" key="1">
    <citation type="submission" date="2008-05" db="EMBL/GenBank/DDBJ databases">
        <title>Genome sequence of Riesia pediculicola USDA.</title>
        <authorList>
            <person name="Kirkness E.F."/>
        </authorList>
    </citation>
    <scope>NUCLEOTIDE SEQUENCE [LARGE SCALE GENOMIC DNA]</scope>
    <source>
        <strain evidence="11">USDA</strain>
    </source>
</reference>
<dbReference type="OrthoDB" id="9806135at2"/>
<dbReference type="EMBL" id="CP001085">
    <property type="protein sequence ID" value="ADD79736.1"/>
    <property type="molecule type" value="Genomic_DNA"/>
</dbReference>
<keyword evidence="2 8" id="KW-0488">Methylation</keyword>
<dbReference type="HOGENOM" id="CLU_044142_4_1_6"/>
<dbReference type="STRING" id="515618.RIEPE_0449"/>
<dbReference type="KEGG" id="rip:RIEPE_0449"/>
<protein>
    <recommendedName>
        <fullName evidence="7 8">Large ribosomal subunit protein uL3</fullName>
    </recommendedName>
</protein>
<evidence type="ECO:0000256" key="4">
    <source>
        <dbReference type="ARBA" id="ARBA00022884"/>
    </source>
</evidence>
<keyword evidence="12" id="KW-1185">Reference proteome</keyword>
<dbReference type="InterPro" id="IPR019926">
    <property type="entry name" value="Ribosomal_uL3_CS"/>
</dbReference>
<dbReference type="Proteomes" id="UP000001700">
    <property type="component" value="Chromosome"/>
</dbReference>
<comment type="similarity">
    <text evidence="1 8 9">Belongs to the universal ribosomal protein uL3 family.</text>
</comment>
<evidence type="ECO:0000256" key="7">
    <source>
        <dbReference type="ARBA" id="ARBA00035243"/>
    </source>
</evidence>
<dbReference type="RefSeq" id="WP_013087721.1">
    <property type="nucleotide sequence ID" value="NC_014109.1"/>
</dbReference>
<dbReference type="AlphaFoldDB" id="D4G8N4"/>
<dbReference type="GO" id="GO:0019843">
    <property type="term" value="F:rRNA binding"/>
    <property type="evidence" value="ECO:0007669"/>
    <property type="project" value="UniProtKB-UniRule"/>
</dbReference>
<evidence type="ECO:0000256" key="8">
    <source>
        <dbReference type="HAMAP-Rule" id="MF_01325"/>
    </source>
</evidence>
<evidence type="ECO:0000256" key="6">
    <source>
        <dbReference type="ARBA" id="ARBA00023274"/>
    </source>
</evidence>
<gene>
    <name evidence="8 11" type="primary">rplC</name>
    <name evidence="11" type="ordered locus">RIEPE_0449</name>
</gene>
<dbReference type="HAMAP" id="MF_01325_B">
    <property type="entry name" value="Ribosomal_uL3_B"/>
    <property type="match status" value="1"/>
</dbReference>
<sequence>MIGLIGKKIGMTRIFMKNGMAIPITVIQVEENRVTQVGILKKNGYRSVQVTSGIKKHKFLKSSEIGFFKKIVVDPGKILKEFKTNATNENYHIGQKIHLSFLSKFKRIDISSFSKGKGFCGTIKRWNFKAQDASHGNSLSHRVPGSIGQNQTPGRVFKGKKMAGHMGNKKVTMKKLEIIQIDEKKGLILVKGSVPGGTNCNLIIKPTV</sequence>
<evidence type="ECO:0000256" key="10">
    <source>
        <dbReference type="RuleBase" id="RU003906"/>
    </source>
</evidence>
<comment type="PTM">
    <text evidence="8">Methylated by PrmB.</text>
</comment>
<evidence type="ECO:0000256" key="9">
    <source>
        <dbReference type="RuleBase" id="RU003905"/>
    </source>
</evidence>
<dbReference type="PROSITE" id="PS00474">
    <property type="entry name" value="RIBOSOMAL_L3"/>
    <property type="match status" value="1"/>
</dbReference>
<dbReference type="PANTHER" id="PTHR11229">
    <property type="entry name" value="50S RIBOSOMAL PROTEIN L3"/>
    <property type="match status" value="1"/>
</dbReference>
<comment type="subunit">
    <text evidence="8 10">Part of the 50S ribosomal subunit. Forms a cluster with proteins L14 and L19.</text>
</comment>
<dbReference type="GO" id="GO:0003735">
    <property type="term" value="F:structural constituent of ribosome"/>
    <property type="evidence" value="ECO:0007669"/>
    <property type="project" value="UniProtKB-UniRule"/>
</dbReference>
<dbReference type="SUPFAM" id="SSF50447">
    <property type="entry name" value="Translation proteins"/>
    <property type="match status" value="1"/>
</dbReference>
<feature type="modified residue" description="N5-methylglutamine" evidence="8">
    <location>
        <position position="151"/>
    </location>
</feature>
<name>D4G8N4_RIEPU</name>
<dbReference type="FunFam" id="2.40.30.10:FF:000004">
    <property type="entry name" value="50S ribosomal protein L3"/>
    <property type="match status" value="1"/>
</dbReference>
<evidence type="ECO:0000313" key="11">
    <source>
        <dbReference type="EMBL" id="ADD79736.1"/>
    </source>
</evidence>
<evidence type="ECO:0000256" key="3">
    <source>
        <dbReference type="ARBA" id="ARBA00022730"/>
    </source>
</evidence>
<keyword evidence="5 8" id="KW-0689">Ribosomal protein</keyword>
<proteinExistence type="inferred from homology"/>
<accession>D4G8N4</accession>
<evidence type="ECO:0000256" key="5">
    <source>
        <dbReference type="ARBA" id="ARBA00022980"/>
    </source>
</evidence>